<organism evidence="3 4">
    <name type="scientific">Rubritalea tangerina</name>
    <dbReference type="NCBI Taxonomy" id="430798"/>
    <lineage>
        <taxon>Bacteria</taxon>
        <taxon>Pseudomonadati</taxon>
        <taxon>Verrucomicrobiota</taxon>
        <taxon>Verrucomicrobiia</taxon>
        <taxon>Verrucomicrobiales</taxon>
        <taxon>Rubritaleaceae</taxon>
        <taxon>Rubritalea</taxon>
    </lineage>
</organism>
<feature type="chain" id="PRO_5045222285" evidence="1">
    <location>
        <begin position="23"/>
        <end position="244"/>
    </location>
</feature>
<keyword evidence="1" id="KW-0732">Signal</keyword>
<feature type="domain" description="Ice-binding protein C-terminal" evidence="2">
    <location>
        <begin position="221"/>
        <end position="243"/>
    </location>
</feature>
<dbReference type="EMBL" id="JBHUJB010000028">
    <property type="protein sequence ID" value="MFD2158596.1"/>
    <property type="molecule type" value="Genomic_DNA"/>
</dbReference>
<dbReference type="NCBIfam" id="TIGR02595">
    <property type="entry name" value="PEP_CTERM"/>
    <property type="match status" value="1"/>
</dbReference>
<dbReference type="Proteomes" id="UP001597389">
    <property type="component" value="Unassembled WGS sequence"/>
</dbReference>
<protein>
    <submittedName>
        <fullName evidence="3">PEP-CTERM sorting domain-containing protein</fullName>
    </submittedName>
</protein>
<sequence length="244" mass="24551">MMKKITSCTILGVVLSVSSAHAVTVLVTGAANSTAQGSTDIGSWSVDQLIADDTSNAAAAAQRTITYTVSNLSIDSDGTANDSVTINLLVTASDNIQTSGTTAAGWLAAGATTMNSNGDQLTIAFDSISATLSGGGSADTLTFDGFSAVSWGSWASGHTAVVNGVSNSYVDGVINKKQTVSGNSLVTVFDTAANTGAAQDAAGSWRAEGWDFSFTAETAVAVPEPSSSALLGLAGLGLILRRRK</sequence>
<dbReference type="InterPro" id="IPR013424">
    <property type="entry name" value="Ice-binding_C"/>
</dbReference>
<evidence type="ECO:0000313" key="3">
    <source>
        <dbReference type="EMBL" id="MFD2158596.1"/>
    </source>
</evidence>
<proteinExistence type="predicted"/>
<dbReference type="RefSeq" id="WP_377086752.1">
    <property type="nucleotide sequence ID" value="NZ_JBHSJL010000014.1"/>
</dbReference>
<evidence type="ECO:0000256" key="1">
    <source>
        <dbReference type="SAM" id="SignalP"/>
    </source>
</evidence>
<accession>A0ABW4ZAK9</accession>
<name>A0ABW4ZAK9_9BACT</name>
<evidence type="ECO:0000313" key="4">
    <source>
        <dbReference type="Proteomes" id="UP001597389"/>
    </source>
</evidence>
<comment type="caution">
    <text evidence="3">The sequence shown here is derived from an EMBL/GenBank/DDBJ whole genome shotgun (WGS) entry which is preliminary data.</text>
</comment>
<evidence type="ECO:0000259" key="2">
    <source>
        <dbReference type="Pfam" id="PF07589"/>
    </source>
</evidence>
<feature type="signal peptide" evidence="1">
    <location>
        <begin position="1"/>
        <end position="22"/>
    </location>
</feature>
<dbReference type="Pfam" id="PF07589">
    <property type="entry name" value="PEP-CTERM"/>
    <property type="match status" value="1"/>
</dbReference>
<keyword evidence="4" id="KW-1185">Reference proteome</keyword>
<reference evidence="4" key="1">
    <citation type="journal article" date="2019" name="Int. J. Syst. Evol. Microbiol.">
        <title>The Global Catalogue of Microorganisms (GCM) 10K type strain sequencing project: providing services to taxonomists for standard genome sequencing and annotation.</title>
        <authorList>
            <consortium name="The Broad Institute Genomics Platform"/>
            <consortium name="The Broad Institute Genome Sequencing Center for Infectious Disease"/>
            <person name="Wu L."/>
            <person name="Ma J."/>
        </authorList>
    </citation>
    <scope>NUCLEOTIDE SEQUENCE [LARGE SCALE GENOMIC DNA]</scope>
    <source>
        <strain evidence="4">CCUG 57942</strain>
    </source>
</reference>
<gene>
    <name evidence="3" type="ORF">ACFSW8_06780</name>
</gene>